<comment type="caution">
    <text evidence="7">The sequence shown here is derived from an EMBL/GenBank/DDBJ whole genome shotgun (WGS) entry which is preliminary data.</text>
</comment>
<proteinExistence type="inferred from homology"/>
<keyword evidence="3 7" id="KW-0489">Methyltransferase</keyword>
<evidence type="ECO:0000256" key="3">
    <source>
        <dbReference type="ARBA" id="ARBA00022603"/>
    </source>
</evidence>
<accession>A0A419SZK2</accession>
<keyword evidence="5" id="KW-0949">S-adenosyl-L-methionine</keyword>
<dbReference type="GO" id="GO:0009236">
    <property type="term" value="P:cobalamin biosynthetic process"/>
    <property type="evidence" value="ECO:0007669"/>
    <property type="project" value="UniProtKB-UniPathway"/>
</dbReference>
<dbReference type="GO" id="GO:0008276">
    <property type="term" value="F:protein methyltransferase activity"/>
    <property type="evidence" value="ECO:0007669"/>
    <property type="project" value="InterPro"/>
</dbReference>
<name>A0A419SZK2_9FIRM</name>
<evidence type="ECO:0000256" key="1">
    <source>
        <dbReference type="ARBA" id="ARBA00004953"/>
    </source>
</evidence>
<feature type="domain" description="Methyltransferase" evidence="6">
    <location>
        <begin position="39"/>
        <end position="154"/>
    </location>
</feature>
<dbReference type="InterPro" id="IPR023475">
    <property type="entry name" value="CbiT"/>
</dbReference>
<evidence type="ECO:0000256" key="2">
    <source>
        <dbReference type="ARBA" id="ARBA00022573"/>
    </source>
</evidence>
<organism evidence="7 8">
    <name type="scientific">Thermohalobacter berrensis</name>
    <dbReference type="NCBI Taxonomy" id="99594"/>
    <lineage>
        <taxon>Bacteria</taxon>
        <taxon>Bacillati</taxon>
        <taxon>Bacillota</taxon>
        <taxon>Tissierellia</taxon>
        <taxon>Tissierellales</taxon>
        <taxon>Thermohalobacteraceae</taxon>
        <taxon>Thermohalobacter</taxon>
    </lineage>
</organism>
<dbReference type="InterPro" id="IPR050714">
    <property type="entry name" value="Cobalamin_biosynth_MTase"/>
</dbReference>
<dbReference type="InterPro" id="IPR014008">
    <property type="entry name" value="Cbl_synth_MTase_CbiT"/>
</dbReference>
<dbReference type="OrthoDB" id="9780707at2"/>
<dbReference type="Proteomes" id="UP000284177">
    <property type="component" value="Unassembled WGS sequence"/>
</dbReference>
<dbReference type="CDD" id="cd02440">
    <property type="entry name" value="AdoMet_MTases"/>
    <property type="match status" value="1"/>
</dbReference>
<evidence type="ECO:0000256" key="4">
    <source>
        <dbReference type="ARBA" id="ARBA00022679"/>
    </source>
</evidence>
<evidence type="ECO:0000313" key="7">
    <source>
        <dbReference type="EMBL" id="RKD30598.1"/>
    </source>
</evidence>
<gene>
    <name evidence="7" type="ORF">BET03_04470</name>
</gene>
<keyword evidence="4 7" id="KW-0808">Transferase</keyword>
<dbReference type="HAMAP" id="MF_00786">
    <property type="entry name" value="CbiT"/>
    <property type="match status" value="1"/>
</dbReference>
<dbReference type="SUPFAM" id="SSF53335">
    <property type="entry name" value="S-adenosyl-L-methionine-dependent methyltransferases"/>
    <property type="match status" value="1"/>
</dbReference>
<dbReference type="EMBL" id="MCIB01000034">
    <property type="protein sequence ID" value="RKD30598.1"/>
    <property type="molecule type" value="Genomic_DNA"/>
</dbReference>
<evidence type="ECO:0000259" key="6">
    <source>
        <dbReference type="Pfam" id="PF13847"/>
    </source>
</evidence>
<dbReference type="InterPro" id="IPR029063">
    <property type="entry name" value="SAM-dependent_MTases_sf"/>
</dbReference>
<keyword evidence="2" id="KW-0169">Cobalamin biosynthesis</keyword>
<dbReference type="RefSeq" id="WP_120170104.1">
    <property type="nucleotide sequence ID" value="NZ_MCIB01000034.1"/>
</dbReference>
<evidence type="ECO:0000256" key="5">
    <source>
        <dbReference type="ARBA" id="ARBA00022691"/>
    </source>
</evidence>
<dbReference type="PANTHER" id="PTHR43182:SF1">
    <property type="entry name" value="COBALT-PRECORRIN-7 C(5)-METHYLTRANSFERASE"/>
    <property type="match status" value="1"/>
</dbReference>
<comment type="pathway">
    <text evidence="1">Cofactor biosynthesis; adenosylcobalamin biosynthesis.</text>
</comment>
<keyword evidence="8" id="KW-1185">Reference proteome</keyword>
<dbReference type="Pfam" id="PF13847">
    <property type="entry name" value="Methyltransf_31"/>
    <property type="match status" value="1"/>
</dbReference>
<dbReference type="InterPro" id="IPR025714">
    <property type="entry name" value="Methyltranfer_dom"/>
</dbReference>
<evidence type="ECO:0000313" key="8">
    <source>
        <dbReference type="Proteomes" id="UP000284177"/>
    </source>
</evidence>
<protein>
    <submittedName>
        <fullName evidence="7">Precorrin-6Y C5,15-methyltransferase (Decarboxylating) subunit CbiT</fullName>
    </submittedName>
</protein>
<sequence length="195" mass="21801">MTNYNLFSIPDSEFIRGNVPMTKEEVRALTIGKLRIRPKDIILDIGAGTGSISIEAALFAKEGIIYSIERKQEGIKLIEKNIKLFNIKNIKLIKGIAPNDLGNVPMVDKVFIGGSGGKIKEIFDWVDDNLKSHGRLVINVITIENLYKALEQIKRRKYKNIEVVQIAVSKGENIGNLTMMKGQNPVYIISADKEC</sequence>
<dbReference type="Gene3D" id="3.40.50.150">
    <property type="entry name" value="Vaccinia Virus protein VP39"/>
    <property type="match status" value="1"/>
</dbReference>
<dbReference type="UniPathway" id="UPA00148"/>
<reference evidence="7 8" key="1">
    <citation type="submission" date="2016-08" db="EMBL/GenBank/DDBJ databases">
        <title>Novel Firmicutes and Novel Genomes.</title>
        <authorList>
            <person name="Poppleton D.I."/>
            <person name="Gribaldo S."/>
        </authorList>
    </citation>
    <scope>NUCLEOTIDE SEQUENCE [LARGE SCALE GENOMIC DNA]</scope>
    <source>
        <strain evidence="7 8">CTT3</strain>
    </source>
</reference>
<dbReference type="AlphaFoldDB" id="A0A419SZK2"/>
<dbReference type="GO" id="GO:0032259">
    <property type="term" value="P:methylation"/>
    <property type="evidence" value="ECO:0007669"/>
    <property type="project" value="UniProtKB-KW"/>
</dbReference>
<dbReference type="PANTHER" id="PTHR43182">
    <property type="entry name" value="COBALT-PRECORRIN-6B C(15)-METHYLTRANSFERASE (DECARBOXYLATING)"/>
    <property type="match status" value="1"/>
</dbReference>
<dbReference type="NCBIfam" id="TIGR02469">
    <property type="entry name" value="CbiT"/>
    <property type="match status" value="1"/>
</dbReference>